<keyword evidence="4" id="KW-1185">Reference proteome</keyword>
<dbReference type="Pfam" id="PF00106">
    <property type="entry name" value="adh_short"/>
    <property type="match status" value="1"/>
</dbReference>
<comment type="caution">
    <text evidence="3">The sequence shown here is derived from an EMBL/GenBank/DDBJ whole genome shotgun (WGS) entry which is preliminary data.</text>
</comment>
<proteinExistence type="inferred from homology"/>
<dbReference type="Proteomes" id="UP001305779">
    <property type="component" value="Unassembled WGS sequence"/>
</dbReference>
<name>A0ABR0E589_ZASCE</name>
<protein>
    <submittedName>
        <fullName evidence="3">Uncharacterized protein</fullName>
    </submittedName>
</protein>
<dbReference type="EMBL" id="JAXOVC010000010">
    <property type="protein sequence ID" value="KAK4496391.1"/>
    <property type="molecule type" value="Genomic_DNA"/>
</dbReference>
<keyword evidence="2" id="KW-0560">Oxidoreductase</keyword>
<comment type="similarity">
    <text evidence="1">Belongs to the short-chain dehydrogenases/reductases (SDR) family.</text>
</comment>
<reference evidence="3 4" key="1">
    <citation type="journal article" date="2023" name="G3 (Bethesda)">
        <title>A chromosome-level genome assembly of Zasmidium syzygii isolated from banana leaves.</title>
        <authorList>
            <person name="van Westerhoven A.C."/>
            <person name="Mehrabi R."/>
            <person name="Talebi R."/>
            <person name="Steentjes M.B.F."/>
            <person name="Corcolon B."/>
            <person name="Chong P.A."/>
            <person name="Kema G.H.J."/>
            <person name="Seidl M.F."/>
        </authorList>
    </citation>
    <scope>NUCLEOTIDE SEQUENCE [LARGE SCALE GENOMIC DNA]</scope>
    <source>
        <strain evidence="3 4">P124</strain>
    </source>
</reference>
<evidence type="ECO:0000313" key="4">
    <source>
        <dbReference type="Proteomes" id="UP001305779"/>
    </source>
</evidence>
<dbReference type="InterPro" id="IPR002347">
    <property type="entry name" value="SDR_fam"/>
</dbReference>
<sequence>MANTSGIILILGAGSRVGKGVAQFFAMKGYRVALVARSLKETDSTGDQLNIKADLAKSDEIIEAFTRVKTKWGIPNVVVYNAAAGTMSPPDDPFGIPFSGFQSDMNINCFGVFVAAQQAMLGFRGLPADSFPTFMSVGAGKSASAHMMMAATNDYKNQGYRFYFVDERKPDGSPAFQIDAEAHAKMFWELVQAEAQLPWLQTFVKGVGYNDFGPYEL</sequence>
<gene>
    <name evidence="3" type="ORF">PRZ48_012371</name>
</gene>
<dbReference type="PANTHER" id="PTHR43669:SF4">
    <property type="entry name" value="SHORT-CHAIN DEHYDROGENASE"/>
    <property type="match status" value="1"/>
</dbReference>
<accession>A0ABR0E589</accession>
<dbReference type="Gene3D" id="3.40.50.720">
    <property type="entry name" value="NAD(P)-binding Rossmann-like Domain"/>
    <property type="match status" value="1"/>
</dbReference>
<dbReference type="InterPro" id="IPR036291">
    <property type="entry name" value="NAD(P)-bd_dom_sf"/>
</dbReference>
<evidence type="ECO:0000256" key="2">
    <source>
        <dbReference type="ARBA" id="ARBA00023002"/>
    </source>
</evidence>
<dbReference type="PANTHER" id="PTHR43669">
    <property type="entry name" value="5-KETO-D-GLUCONATE 5-REDUCTASE"/>
    <property type="match status" value="1"/>
</dbReference>
<dbReference type="SUPFAM" id="SSF51735">
    <property type="entry name" value="NAD(P)-binding Rossmann-fold domains"/>
    <property type="match status" value="1"/>
</dbReference>
<evidence type="ECO:0000256" key="1">
    <source>
        <dbReference type="ARBA" id="ARBA00006484"/>
    </source>
</evidence>
<dbReference type="CDD" id="cd05233">
    <property type="entry name" value="SDR_c"/>
    <property type="match status" value="1"/>
</dbReference>
<evidence type="ECO:0000313" key="3">
    <source>
        <dbReference type="EMBL" id="KAK4496391.1"/>
    </source>
</evidence>
<organism evidence="3 4">
    <name type="scientific">Zasmidium cellare</name>
    <name type="common">Wine cellar mold</name>
    <name type="synonym">Racodium cellare</name>
    <dbReference type="NCBI Taxonomy" id="395010"/>
    <lineage>
        <taxon>Eukaryota</taxon>
        <taxon>Fungi</taxon>
        <taxon>Dikarya</taxon>
        <taxon>Ascomycota</taxon>
        <taxon>Pezizomycotina</taxon>
        <taxon>Dothideomycetes</taxon>
        <taxon>Dothideomycetidae</taxon>
        <taxon>Mycosphaerellales</taxon>
        <taxon>Mycosphaerellaceae</taxon>
        <taxon>Zasmidium</taxon>
    </lineage>
</organism>